<evidence type="ECO:0000313" key="2">
    <source>
        <dbReference type="Proteomes" id="UP001431010"/>
    </source>
</evidence>
<dbReference type="RefSeq" id="WP_231323621.1">
    <property type="nucleotide sequence ID" value="NZ_CP088156.1"/>
</dbReference>
<dbReference type="Proteomes" id="UP001431010">
    <property type="component" value="Chromosome"/>
</dbReference>
<name>A0ABY3RE19_9BRAD</name>
<dbReference type="EMBL" id="CP088156">
    <property type="protein sequence ID" value="UFZ05479.1"/>
    <property type="molecule type" value="Genomic_DNA"/>
</dbReference>
<reference evidence="1" key="1">
    <citation type="journal article" date="2024" name="Antonie Van Leeuwenhoek">
        <title>Bradyrhizobium ontarionense sp. nov., a novel bacterial symbiont isolated from Aeschynomene indica (Indian jointvetch), harbours photosynthesis, nitrogen fixation and nitrous oxide (N2O) reductase genes.</title>
        <authorList>
            <person name="Bromfield E.S.P."/>
            <person name="Cloutier S."/>
        </authorList>
    </citation>
    <scope>NUCLEOTIDE SEQUENCE</scope>
    <source>
        <strain evidence="1">A19</strain>
    </source>
</reference>
<accession>A0ABY3RE19</accession>
<evidence type="ECO:0000313" key="1">
    <source>
        <dbReference type="EMBL" id="UFZ05479.1"/>
    </source>
</evidence>
<sequence>MSDVSHELLRLYDQYDAWINGRIQFTVAEALTFKRDLRKAIAQVGLLEIGLNSATMDAVAAACAPDSNVVLLSMHRIERIVQRAVNEGEPA</sequence>
<protein>
    <submittedName>
        <fullName evidence="1">Uncharacterized protein</fullName>
    </submittedName>
</protein>
<organism evidence="1 2">
    <name type="scientific">Bradyrhizobium ontarionense</name>
    <dbReference type="NCBI Taxonomy" id="2898149"/>
    <lineage>
        <taxon>Bacteria</taxon>
        <taxon>Pseudomonadati</taxon>
        <taxon>Pseudomonadota</taxon>
        <taxon>Alphaproteobacteria</taxon>
        <taxon>Hyphomicrobiales</taxon>
        <taxon>Nitrobacteraceae</taxon>
        <taxon>Bradyrhizobium</taxon>
    </lineage>
</organism>
<gene>
    <name evidence="1" type="ORF">LQG66_03945</name>
</gene>
<keyword evidence="2" id="KW-1185">Reference proteome</keyword>
<proteinExistence type="predicted"/>